<keyword evidence="4 5" id="KW-0472">Membrane</keyword>
<evidence type="ECO:0000313" key="6">
    <source>
        <dbReference type="EMBL" id="OQR94601.1"/>
    </source>
</evidence>
<dbReference type="Gene3D" id="1.20.120.550">
    <property type="entry name" value="Membrane associated eicosanoid/glutathione metabolism-like domain"/>
    <property type="match status" value="1"/>
</dbReference>
<evidence type="ECO:0000256" key="2">
    <source>
        <dbReference type="ARBA" id="ARBA00022692"/>
    </source>
</evidence>
<feature type="transmembrane region" description="Helical" evidence="5">
    <location>
        <begin position="26"/>
        <end position="48"/>
    </location>
</feature>
<dbReference type="AlphaFoldDB" id="A0A1V9Z9J3"/>
<accession>A0A1V9Z9J3</accession>
<dbReference type="OrthoDB" id="61546at2759"/>
<protein>
    <submittedName>
        <fullName evidence="6">Uncharacterized protein</fullName>
    </submittedName>
</protein>
<proteinExistence type="predicted"/>
<evidence type="ECO:0000256" key="4">
    <source>
        <dbReference type="ARBA" id="ARBA00023136"/>
    </source>
</evidence>
<dbReference type="InterPro" id="IPR001129">
    <property type="entry name" value="Membr-assoc_MAPEG"/>
</dbReference>
<dbReference type="Proteomes" id="UP000243579">
    <property type="component" value="Unassembled WGS sequence"/>
</dbReference>
<feature type="transmembrane region" description="Helical" evidence="5">
    <location>
        <begin position="68"/>
        <end position="89"/>
    </location>
</feature>
<sequence>MGSDQGKKFDDNGLPVMSDAEKVPKFGGVLLFTFVPLAIGLVVAFLIYSFGATATYNKRIVAVVGDDLHWACAAVVVLGRVVSFVNLYPTVHKSQIMKRDSGNLRANMFIYKAIGKDAAPNAVVLDDAGAVGAYNRANRSLHHMIENYASLVAGLFLASHVFPFPVFVCVCVFGVGRVMHQIGYTTGYGGHGAGFGLSLFAQVTLEGLLALVFLKGEKLL</sequence>
<comment type="subcellular location">
    <subcellularLocation>
        <location evidence="1">Membrane</location>
    </subcellularLocation>
</comment>
<dbReference type="EMBL" id="JNBR01000357">
    <property type="protein sequence ID" value="OQR94601.1"/>
    <property type="molecule type" value="Genomic_DNA"/>
</dbReference>
<keyword evidence="7" id="KW-1185">Reference proteome</keyword>
<feature type="transmembrane region" description="Helical" evidence="5">
    <location>
        <begin position="195"/>
        <end position="214"/>
    </location>
</feature>
<evidence type="ECO:0000256" key="5">
    <source>
        <dbReference type="SAM" id="Phobius"/>
    </source>
</evidence>
<dbReference type="SUPFAM" id="SSF161084">
    <property type="entry name" value="MAPEG domain-like"/>
    <property type="match status" value="1"/>
</dbReference>
<dbReference type="Pfam" id="PF01124">
    <property type="entry name" value="MAPEG"/>
    <property type="match status" value="1"/>
</dbReference>
<feature type="transmembrane region" description="Helical" evidence="5">
    <location>
        <begin position="148"/>
        <end position="175"/>
    </location>
</feature>
<name>A0A1V9Z9J3_ACHHY</name>
<reference evidence="6 7" key="1">
    <citation type="journal article" date="2014" name="Genome Biol. Evol.">
        <title>The secreted proteins of Achlya hypogyna and Thraustotheca clavata identify the ancestral oomycete secretome and reveal gene acquisitions by horizontal gene transfer.</title>
        <authorList>
            <person name="Misner I."/>
            <person name="Blouin N."/>
            <person name="Leonard G."/>
            <person name="Richards T.A."/>
            <person name="Lane C.E."/>
        </authorList>
    </citation>
    <scope>NUCLEOTIDE SEQUENCE [LARGE SCALE GENOMIC DNA]</scope>
    <source>
        <strain evidence="6 7">ATCC 48635</strain>
    </source>
</reference>
<evidence type="ECO:0000313" key="7">
    <source>
        <dbReference type="Proteomes" id="UP000243579"/>
    </source>
</evidence>
<keyword evidence="3 5" id="KW-1133">Transmembrane helix</keyword>
<comment type="caution">
    <text evidence="6">The sequence shown here is derived from an EMBL/GenBank/DDBJ whole genome shotgun (WGS) entry which is preliminary data.</text>
</comment>
<dbReference type="InterPro" id="IPR023352">
    <property type="entry name" value="MAPEG-like_dom_sf"/>
</dbReference>
<evidence type="ECO:0000256" key="3">
    <source>
        <dbReference type="ARBA" id="ARBA00022989"/>
    </source>
</evidence>
<evidence type="ECO:0000256" key="1">
    <source>
        <dbReference type="ARBA" id="ARBA00004370"/>
    </source>
</evidence>
<keyword evidence="2 5" id="KW-0812">Transmembrane</keyword>
<gene>
    <name evidence="6" type="ORF">ACHHYP_01095</name>
</gene>
<organism evidence="6 7">
    <name type="scientific">Achlya hypogyna</name>
    <name type="common">Oomycete</name>
    <name type="synonym">Protoachlya hypogyna</name>
    <dbReference type="NCBI Taxonomy" id="1202772"/>
    <lineage>
        <taxon>Eukaryota</taxon>
        <taxon>Sar</taxon>
        <taxon>Stramenopiles</taxon>
        <taxon>Oomycota</taxon>
        <taxon>Saprolegniomycetes</taxon>
        <taxon>Saprolegniales</taxon>
        <taxon>Achlyaceae</taxon>
        <taxon>Achlya</taxon>
    </lineage>
</organism>
<dbReference type="GO" id="GO:0016020">
    <property type="term" value="C:membrane"/>
    <property type="evidence" value="ECO:0007669"/>
    <property type="project" value="UniProtKB-SubCell"/>
</dbReference>